<comment type="PTM">
    <text evidence="7">Binds 1 heme group per subunit.</text>
</comment>
<dbReference type="InterPro" id="IPR010980">
    <property type="entry name" value="Cyt_c/b562"/>
</dbReference>
<keyword evidence="8" id="KW-0732">Signal</keyword>
<evidence type="ECO:0000313" key="9">
    <source>
        <dbReference type="EMBL" id="ASP21443.1"/>
    </source>
</evidence>
<dbReference type="PIRSF" id="PIRSF000027">
    <property type="entry name" value="Cytc_c_prime"/>
    <property type="match status" value="1"/>
</dbReference>
<feature type="binding site" description="covalent" evidence="7">
    <location>
        <position position="142"/>
    </location>
    <ligand>
        <name>heme c</name>
        <dbReference type="ChEBI" id="CHEBI:61717"/>
    </ligand>
</feature>
<dbReference type="Gene3D" id="1.20.120.10">
    <property type="entry name" value="Cytochrome c/b562"/>
    <property type="match status" value="1"/>
</dbReference>
<accession>A0A222E5H0</accession>
<dbReference type="InterPro" id="IPR012127">
    <property type="entry name" value="Cyt_c_prime"/>
</dbReference>
<sequence length="150" mass="15339">MKSSFVALAALAVFATPTFAQDVPQAVKARQGQFNIMALNLGILGGMARGSVEYDAEAAQAAADSLVAVSMIAQPALWPEGTDSMSIDGTRAMPAVWENIDDVMAKWSGFGEAATAMAAVAGTGKDAIGPNMGALGAACKACHDTYRAPE</sequence>
<feature type="binding site" description="axial binding residue" evidence="6">
    <location>
        <position position="143"/>
    </location>
    <ligand>
        <name>heme c</name>
        <dbReference type="ChEBI" id="CHEBI:61717"/>
    </ligand>
    <ligandPart>
        <name>Fe</name>
        <dbReference type="ChEBI" id="CHEBI:18248"/>
    </ligandPart>
</feature>
<evidence type="ECO:0000256" key="1">
    <source>
        <dbReference type="ARBA" id="ARBA00022448"/>
    </source>
</evidence>
<keyword evidence="10" id="KW-1185">Reference proteome</keyword>
<gene>
    <name evidence="9" type="primary">cycF</name>
    <name evidence="9" type="ORF">ANTHELSMS3_02788</name>
</gene>
<dbReference type="PRINTS" id="PR00608">
    <property type="entry name" value="CYTCHROMECII"/>
</dbReference>
<feature type="binding site" description="covalent" evidence="7">
    <location>
        <position position="139"/>
    </location>
    <ligand>
        <name>heme c</name>
        <dbReference type="ChEBI" id="CHEBI:61717"/>
    </ligand>
</feature>
<name>A0A222E5H0_9RHOB</name>
<evidence type="ECO:0000256" key="5">
    <source>
        <dbReference type="ARBA" id="ARBA00023004"/>
    </source>
</evidence>
<dbReference type="GO" id="GO:0042597">
    <property type="term" value="C:periplasmic space"/>
    <property type="evidence" value="ECO:0007669"/>
    <property type="project" value="InterPro"/>
</dbReference>
<dbReference type="Pfam" id="PF01322">
    <property type="entry name" value="Cytochrom_C_2"/>
    <property type="match status" value="1"/>
</dbReference>
<dbReference type="GO" id="GO:0022900">
    <property type="term" value="P:electron transport chain"/>
    <property type="evidence" value="ECO:0007669"/>
    <property type="project" value="InterPro"/>
</dbReference>
<protein>
    <submittedName>
        <fullName evidence="9">Cytochrome c-554</fullName>
    </submittedName>
</protein>
<evidence type="ECO:0000256" key="6">
    <source>
        <dbReference type="PIRSR" id="PIRSR000027-1"/>
    </source>
</evidence>
<keyword evidence="3 6" id="KW-0479">Metal-binding</keyword>
<evidence type="ECO:0000256" key="4">
    <source>
        <dbReference type="ARBA" id="ARBA00022982"/>
    </source>
</evidence>
<dbReference type="Proteomes" id="UP000203589">
    <property type="component" value="Chromosome"/>
</dbReference>
<keyword evidence="5 6" id="KW-0408">Iron</keyword>
<reference evidence="9 10" key="1">
    <citation type="submission" date="2017-07" db="EMBL/GenBank/DDBJ databases">
        <title>Genome Sequence of Antarctobacter heliothermus Strain SMS3 Isolated from a culture of the Diatom Skeletonema marinoi.</title>
        <authorList>
            <person name="Topel M."/>
            <person name="Pinder M.I.M."/>
            <person name="Johansson O.N."/>
            <person name="Kourtchenko O."/>
            <person name="Godhe A."/>
            <person name="Clarke A.K."/>
        </authorList>
    </citation>
    <scope>NUCLEOTIDE SEQUENCE [LARGE SCALE GENOMIC DNA]</scope>
    <source>
        <strain evidence="9 10">SMS3</strain>
    </source>
</reference>
<keyword evidence="4" id="KW-0249">Electron transport</keyword>
<evidence type="ECO:0000313" key="10">
    <source>
        <dbReference type="Proteomes" id="UP000203589"/>
    </source>
</evidence>
<dbReference type="GO" id="GO:0009055">
    <property type="term" value="F:electron transfer activity"/>
    <property type="evidence" value="ECO:0007669"/>
    <property type="project" value="InterPro"/>
</dbReference>
<dbReference type="GO" id="GO:0020037">
    <property type="term" value="F:heme binding"/>
    <property type="evidence" value="ECO:0007669"/>
    <property type="project" value="InterPro"/>
</dbReference>
<dbReference type="KEGG" id="aht:ANTHELSMS3_02788"/>
<proteinExistence type="predicted"/>
<dbReference type="RefSeq" id="WP_094035358.1">
    <property type="nucleotide sequence ID" value="NZ_CP022540.1"/>
</dbReference>
<dbReference type="PROSITE" id="PS51009">
    <property type="entry name" value="CYTCII"/>
    <property type="match status" value="1"/>
</dbReference>
<evidence type="ECO:0000256" key="2">
    <source>
        <dbReference type="ARBA" id="ARBA00022617"/>
    </source>
</evidence>
<feature type="signal peptide" evidence="8">
    <location>
        <begin position="1"/>
        <end position="20"/>
    </location>
</feature>
<dbReference type="OrthoDB" id="7596534at2"/>
<dbReference type="InterPro" id="IPR015984">
    <property type="entry name" value="Cyt_c_prime_subgr"/>
</dbReference>
<organism evidence="9 10">
    <name type="scientific">Antarctobacter heliothermus</name>
    <dbReference type="NCBI Taxonomy" id="74033"/>
    <lineage>
        <taxon>Bacteria</taxon>
        <taxon>Pseudomonadati</taxon>
        <taxon>Pseudomonadota</taxon>
        <taxon>Alphaproteobacteria</taxon>
        <taxon>Rhodobacterales</taxon>
        <taxon>Roseobacteraceae</taxon>
        <taxon>Antarctobacter</taxon>
    </lineage>
</organism>
<evidence type="ECO:0000256" key="3">
    <source>
        <dbReference type="ARBA" id="ARBA00022723"/>
    </source>
</evidence>
<feature type="chain" id="PRO_5013121268" evidence="8">
    <location>
        <begin position="21"/>
        <end position="150"/>
    </location>
</feature>
<dbReference type="InterPro" id="IPR002321">
    <property type="entry name" value="Cyt_c_II"/>
</dbReference>
<dbReference type="EMBL" id="CP022540">
    <property type="protein sequence ID" value="ASP21443.1"/>
    <property type="molecule type" value="Genomic_DNA"/>
</dbReference>
<keyword evidence="2 7" id="KW-0349">Heme</keyword>
<evidence type="ECO:0000256" key="8">
    <source>
        <dbReference type="SAM" id="SignalP"/>
    </source>
</evidence>
<evidence type="ECO:0000256" key="7">
    <source>
        <dbReference type="PIRSR" id="PIRSR000027-2"/>
    </source>
</evidence>
<dbReference type="SUPFAM" id="SSF47175">
    <property type="entry name" value="Cytochromes"/>
    <property type="match status" value="1"/>
</dbReference>
<keyword evidence="1" id="KW-0813">Transport</keyword>
<dbReference type="GO" id="GO:0005506">
    <property type="term" value="F:iron ion binding"/>
    <property type="evidence" value="ECO:0007669"/>
    <property type="project" value="InterPro"/>
</dbReference>
<dbReference type="AlphaFoldDB" id="A0A222E5H0"/>